<dbReference type="GO" id="GO:0005634">
    <property type="term" value="C:nucleus"/>
    <property type="evidence" value="ECO:0007669"/>
    <property type="project" value="TreeGrafter"/>
</dbReference>
<reference evidence="4 5" key="1">
    <citation type="submission" date="2013-09" db="EMBL/GenBank/DDBJ databases">
        <title>Corchorus capsularis genome sequencing.</title>
        <authorList>
            <person name="Alam M."/>
            <person name="Haque M.S."/>
            <person name="Islam M.S."/>
            <person name="Emdad E.M."/>
            <person name="Islam M.M."/>
            <person name="Ahmed B."/>
            <person name="Halim A."/>
            <person name="Hossen Q.M.M."/>
            <person name="Hossain M.Z."/>
            <person name="Ahmed R."/>
            <person name="Khan M.M."/>
            <person name="Islam R."/>
            <person name="Rashid M.M."/>
            <person name="Khan S.A."/>
            <person name="Rahman M.S."/>
            <person name="Alam M."/>
        </authorList>
    </citation>
    <scope>NUCLEOTIDE SEQUENCE [LARGE SCALE GENOMIC DNA]</scope>
    <source>
        <strain evidence="5">cv. CVL-1</strain>
        <tissue evidence="4">Whole seedling</tissue>
    </source>
</reference>
<dbReference type="AlphaFoldDB" id="A0A1R3FYS5"/>
<dbReference type="SUPFAM" id="SSF54928">
    <property type="entry name" value="RNA-binding domain, RBD"/>
    <property type="match status" value="1"/>
</dbReference>
<dbReference type="STRING" id="210143.A0A1R3FYS5"/>
<dbReference type="PANTHER" id="PTHR48025">
    <property type="entry name" value="OS02G0815200 PROTEIN"/>
    <property type="match status" value="1"/>
</dbReference>
<evidence type="ECO:0000256" key="2">
    <source>
        <dbReference type="PROSITE-ProRule" id="PRU00176"/>
    </source>
</evidence>
<dbReference type="InterPro" id="IPR035979">
    <property type="entry name" value="RBD_domain_sf"/>
</dbReference>
<dbReference type="OrthoDB" id="999103at2759"/>
<keyword evidence="1 2" id="KW-0694">RNA-binding</keyword>
<dbReference type="Gene3D" id="3.30.70.330">
    <property type="match status" value="1"/>
</dbReference>
<organism evidence="4 5">
    <name type="scientific">Corchorus capsularis</name>
    <name type="common">Jute</name>
    <dbReference type="NCBI Taxonomy" id="210143"/>
    <lineage>
        <taxon>Eukaryota</taxon>
        <taxon>Viridiplantae</taxon>
        <taxon>Streptophyta</taxon>
        <taxon>Embryophyta</taxon>
        <taxon>Tracheophyta</taxon>
        <taxon>Spermatophyta</taxon>
        <taxon>Magnoliopsida</taxon>
        <taxon>eudicotyledons</taxon>
        <taxon>Gunneridae</taxon>
        <taxon>Pentapetalae</taxon>
        <taxon>rosids</taxon>
        <taxon>malvids</taxon>
        <taxon>Malvales</taxon>
        <taxon>Malvaceae</taxon>
        <taxon>Grewioideae</taxon>
        <taxon>Apeibeae</taxon>
        <taxon>Corchorus</taxon>
    </lineage>
</organism>
<dbReference type="Proteomes" id="UP000188268">
    <property type="component" value="Unassembled WGS sequence"/>
</dbReference>
<gene>
    <name evidence="4" type="ORF">CCACVL1_30086</name>
</gene>
<evidence type="ECO:0000313" key="5">
    <source>
        <dbReference type="Proteomes" id="UP000188268"/>
    </source>
</evidence>
<protein>
    <recommendedName>
        <fullName evidence="3">RRM domain-containing protein</fullName>
    </recommendedName>
</protein>
<keyword evidence="5" id="KW-1185">Reference proteome</keyword>
<accession>A0A1R3FYS5</accession>
<dbReference type="Gramene" id="OMO50988">
    <property type="protein sequence ID" value="OMO50988"/>
    <property type="gene ID" value="CCACVL1_30086"/>
</dbReference>
<dbReference type="GO" id="GO:0003729">
    <property type="term" value="F:mRNA binding"/>
    <property type="evidence" value="ECO:0007669"/>
    <property type="project" value="TreeGrafter"/>
</dbReference>
<feature type="domain" description="RRM" evidence="3">
    <location>
        <begin position="10"/>
        <end position="87"/>
    </location>
</feature>
<sequence>MSGITPERSFTVFVNNIPPKVGWRWLRTVFQHFGKVVDAFIPSHRSRQGRKFGFVRFSNLYDARKAARNLNGVWFFDYKIRVNMARFNPRTSFWRKKEAKEKNDDNVAESLKNGDEDSEKEFHFDSGDVSGATVKGNIQKYCFGNINAARLAKLQLSVVGVCKKSIGVDTVVEKFTNPGIKGVFAQRIYGTKVLFLFNDRAFSDQMKLDGWNDLGDYFESLDEWFENFVPSRRSAWVACYGVPLQAWTLDTFVNIANCFGEFIRLDDYTRQSKTLHRMIMEVSTDSLSKIEESILIRPK</sequence>
<evidence type="ECO:0000259" key="3">
    <source>
        <dbReference type="PROSITE" id="PS50102"/>
    </source>
</evidence>
<proteinExistence type="predicted"/>
<evidence type="ECO:0000313" key="4">
    <source>
        <dbReference type="EMBL" id="OMO50988.1"/>
    </source>
</evidence>
<dbReference type="CDD" id="cd00590">
    <property type="entry name" value="RRM_SF"/>
    <property type="match status" value="1"/>
</dbReference>
<evidence type="ECO:0000256" key="1">
    <source>
        <dbReference type="ARBA" id="ARBA00022884"/>
    </source>
</evidence>
<dbReference type="PANTHER" id="PTHR48025:SF1">
    <property type="entry name" value="RRM DOMAIN-CONTAINING PROTEIN"/>
    <property type="match status" value="1"/>
</dbReference>
<name>A0A1R3FYS5_COCAP</name>
<dbReference type="InterPro" id="IPR012677">
    <property type="entry name" value="Nucleotide-bd_a/b_plait_sf"/>
</dbReference>
<dbReference type="PROSITE" id="PS50102">
    <property type="entry name" value="RRM"/>
    <property type="match status" value="1"/>
</dbReference>
<dbReference type="InterPro" id="IPR000504">
    <property type="entry name" value="RRM_dom"/>
</dbReference>
<dbReference type="InterPro" id="IPR050502">
    <property type="entry name" value="Euk_RNA-bind_prot"/>
</dbReference>
<dbReference type="SMART" id="SM00360">
    <property type="entry name" value="RRM"/>
    <property type="match status" value="1"/>
</dbReference>
<dbReference type="EMBL" id="AWWV01015989">
    <property type="protein sequence ID" value="OMO50988.1"/>
    <property type="molecule type" value="Genomic_DNA"/>
</dbReference>
<comment type="caution">
    <text evidence="4">The sequence shown here is derived from an EMBL/GenBank/DDBJ whole genome shotgun (WGS) entry which is preliminary data.</text>
</comment>
<dbReference type="Pfam" id="PF00076">
    <property type="entry name" value="RRM_1"/>
    <property type="match status" value="1"/>
</dbReference>
<dbReference type="OMA" id="CIRPRIN"/>